<feature type="binding site" evidence="16">
    <location>
        <begin position="35"/>
        <end position="42"/>
    </location>
    <ligand>
        <name>ATP</name>
        <dbReference type="ChEBI" id="CHEBI:30616"/>
    </ligand>
</feature>
<dbReference type="AlphaFoldDB" id="H1XUR6"/>
<evidence type="ECO:0000256" key="2">
    <source>
        <dbReference type="ARBA" id="ARBA00022722"/>
    </source>
</evidence>
<evidence type="ECO:0000256" key="4">
    <source>
        <dbReference type="ARBA" id="ARBA00022763"/>
    </source>
</evidence>
<dbReference type="InterPro" id="IPR014017">
    <property type="entry name" value="DNA_helicase_UvrD-like_C"/>
</dbReference>
<sequence length="942" mass="111274">MEKLKQQFIETFELQDDLEKQKAIFETDGPTLIIAGPGTGKTYTLVLRTLFILLSKRARPSEIILTSFTEKSALELRDRLGLFARRLGVKLDLHELVLGTIHSICDHYINQFIRNTPLSRNYTVLDDLTNSLFIYEHWDEIGEPFRVGRRYFGRWISKWDSITRIKTYFDKITEEMVEPDELVQSSDDFLQMLGESYQKYRALLFENNKVDFAFQQRIFYDVLKKRKIGKQIRESVKYLLIDEYQDTNYIQEQIALTLVKPHQNICVVGDEDQALYRFRGATVRNILEFPHHFKNVKIVKLLDNYRSHQMIIDRYNAFIESVDWSNPDGGPDFRFDKKVRPAKSTASPDYPAVFTIWGENTREEARRFADLVQFLKKQKIIQDYSDVALLLHSVKLDYSEPFIQALQEKNIPAFCPRARAYFENEEVKMALACYLIITGYLEEDIKQSRHADYFNEALKLLGPFVDTPLAAYLQRMATEIQQLSGNETIDENVMDFLYQLFAYEPFYSYLKDENKARNLSIFSSLLNAFQTYYHLPIITAKNKQALKYRLFNSFFNLLLETGLNEYEDQNDPIPKGYVQIMTIHQSKGLEFPVVVVSSLDKRYSVQKQVDRLLRPFYRREPFEPEDRIHDFDWARLFYVAFSRPQKLLVLSTGTEPKDFFRSIWEGLEQWPYVQKETLKAQQFKSRQPFVPKKTFSLTSHINVYETCPRQYQFYKDLEFTPSRTGQLLFGTLVHQTIEDIHRAVLDGEQVNEPQIADDFERNYRGLIASGYRPLGKTQKEQALKQVVTYFQNNKDLLARVVETEVDVSYEKEDYIISGKVDLLLGKDDRLELLDFKSQQKPQKDDPIIEKYTYQLHVYAHILKERYGKEPERLYIYWTAEDHRKDALQEIPYDPRLEEAAGHHFDHIAHRIIQKDYTLKNPPDKTKVCKECDFRYYCKIREV</sequence>
<name>H1XUR6_CALAY</name>
<dbReference type="GO" id="GO:0043138">
    <property type="term" value="F:3'-5' DNA helicase activity"/>
    <property type="evidence" value="ECO:0007669"/>
    <property type="project" value="UniProtKB-EC"/>
</dbReference>
<comment type="similarity">
    <text evidence="1">Belongs to the helicase family. UvrD subfamily.</text>
</comment>
<dbReference type="Gene3D" id="1.10.10.160">
    <property type="match status" value="1"/>
</dbReference>
<evidence type="ECO:0000256" key="11">
    <source>
        <dbReference type="ARBA" id="ARBA00023235"/>
    </source>
</evidence>
<keyword evidence="4" id="KW-0227">DNA damage</keyword>
<dbReference type="EC" id="5.6.2.4" evidence="13"/>
<evidence type="ECO:0000259" key="17">
    <source>
        <dbReference type="PROSITE" id="PS51198"/>
    </source>
</evidence>
<evidence type="ECO:0000256" key="15">
    <source>
        <dbReference type="ARBA" id="ARBA00048988"/>
    </source>
</evidence>
<dbReference type="InterPro" id="IPR011335">
    <property type="entry name" value="Restrct_endonuc-II-like"/>
</dbReference>
<dbReference type="Gene3D" id="3.90.320.10">
    <property type="match status" value="1"/>
</dbReference>
<dbReference type="GO" id="GO:0005829">
    <property type="term" value="C:cytosol"/>
    <property type="evidence" value="ECO:0007669"/>
    <property type="project" value="TreeGrafter"/>
</dbReference>
<evidence type="ECO:0000313" key="22">
    <source>
        <dbReference type="Proteomes" id="UP000183868"/>
    </source>
</evidence>
<accession>H1XUR6</accession>
<dbReference type="PaxDb" id="880073-Calab_2002"/>
<evidence type="ECO:0000256" key="5">
    <source>
        <dbReference type="ARBA" id="ARBA00022801"/>
    </source>
</evidence>
<dbReference type="InterPro" id="IPR000212">
    <property type="entry name" value="DNA_helicase_UvrD/REP"/>
</dbReference>
<feature type="domain" description="UvrD-like helicase C-terminal" evidence="18">
    <location>
        <begin position="319"/>
        <end position="588"/>
    </location>
</feature>
<dbReference type="PANTHER" id="PTHR11070:SF2">
    <property type="entry name" value="ATP-DEPENDENT DNA HELICASE SRS2"/>
    <property type="match status" value="1"/>
</dbReference>
<evidence type="ECO:0000256" key="12">
    <source>
        <dbReference type="ARBA" id="ARBA00034617"/>
    </source>
</evidence>
<dbReference type="EMBL" id="CP018099">
    <property type="protein sequence ID" value="APF17519.1"/>
    <property type="molecule type" value="Genomic_DNA"/>
</dbReference>
<reference evidence="20 21" key="1">
    <citation type="submission" date="2011-09" db="EMBL/GenBank/DDBJ databases">
        <title>The permanent draft genome of Caldithrix abyssi DSM 13497.</title>
        <authorList>
            <consortium name="US DOE Joint Genome Institute (JGI-PGF)"/>
            <person name="Lucas S."/>
            <person name="Han J."/>
            <person name="Lapidus A."/>
            <person name="Bruce D."/>
            <person name="Goodwin L."/>
            <person name="Pitluck S."/>
            <person name="Peters L."/>
            <person name="Kyrpides N."/>
            <person name="Mavromatis K."/>
            <person name="Ivanova N."/>
            <person name="Mikhailova N."/>
            <person name="Chertkov O."/>
            <person name="Detter J.C."/>
            <person name="Tapia R."/>
            <person name="Han C."/>
            <person name="Land M."/>
            <person name="Hauser L."/>
            <person name="Markowitz V."/>
            <person name="Cheng J.-F."/>
            <person name="Hugenholtz P."/>
            <person name="Woyke T."/>
            <person name="Wu D."/>
            <person name="Spring S."/>
            <person name="Brambilla E."/>
            <person name="Klenk H.-P."/>
            <person name="Eisen J.A."/>
        </authorList>
    </citation>
    <scope>NUCLEOTIDE SEQUENCE [LARGE SCALE GENOMIC DNA]</scope>
    <source>
        <strain evidence="20 21">DSM 13497</strain>
    </source>
</reference>
<evidence type="ECO:0000256" key="8">
    <source>
        <dbReference type="ARBA" id="ARBA00022840"/>
    </source>
</evidence>
<evidence type="ECO:0000256" key="10">
    <source>
        <dbReference type="ARBA" id="ARBA00023204"/>
    </source>
</evidence>
<keyword evidence="8 16" id="KW-0067">ATP-binding</keyword>
<keyword evidence="2" id="KW-0540">Nuclease</keyword>
<proteinExistence type="inferred from homology"/>
<dbReference type="GO" id="GO:0000725">
    <property type="term" value="P:recombinational repair"/>
    <property type="evidence" value="ECO:0007669"/>
    <property type="project" value="TreeGrafter"/>
</dbReference>
<keyword evidence="5 16" id="KW-0378">Hydrolase</keyword>
<dbReference type="SUPFAM" id="SSF52540">
    <property type="entry name" value="P-loop containing nucleoside triphosphate hydrolases"/>
    <property type="match status" value="1"/>
</dbReference>
<keyword evidence="21" id="KW-1185">Reference proteome</keyword>
<keyword evidence="11" id="KW-0413">Isomerase</keyword>
<gene>
    <name evidence="19" type="ORF">Cabys_768</name>
    <name evidence="20" type="ORF">Calab_2002</name>
</gene>
<dbReference type="InterPro" id="IPR014016">
    <property type="entry name" value="UvrD-like_ATP-bd"/>
</dbReference>
<dbReference type="eggNOG" id="COG0210">
    <property type="taxonomic scope" value="Bacteria"/>
</dbReference>
<dbReference type="GO" id="GO:0033202">
    <property type="term" value="C:DNA helicase complex"/>
    <property type="evidence" value="ECO:0007669"/>
    <property type="project" value="TreeGrafter"/>
</dbReference>
<evidence type="ECO:0000313" key="20">
    <source>
        <dbReference type="EMBL" id="EHO41615.1"/>
    </source>
</evidence>
<evidence type="ECO:0000256" key="16">
    <source>
        <dbReference type="PROSITE-ProRule" id="PRU00560"/>
    </source>
</evidence>
<dbReference type="HOGENOM" id="CLU_004585_6_0_0"/>
<dbReference type="InterPro" id="IPR013986">
    <property type="entry name" value="DExx_box_DNA_helicase_dom_sf"/>
</dbReference>
<dbReference type="SUPFAM" id="SSF52980">
    <property type="entry name" value="Restriction endonuclease-like"/>
    <property type="match status" value="1"/>
</dbReference>
<dbReference type="OrthoDB" id="9810135at2"/>
<organism evidence="20 21">
    <name type="scientific">Caldithrix abyssi DSM 13497</name>
    <dbReference type="NCBI Taxonomy" id="880073"/>
    <lineage>
        <taxon>Bacteria</taxon>
        <taxon>Pseudomonadati</taxon>
        <taxon>Calditrichota</taxon>
        <taxon>Calditrichia</taxon>
        <taxon>Calditrichales</taxon>
        <taxon>Calditrichaceae</taxon>
        <taxon>Caldithrix</taxon>
    </lineage>
</organism>
<dbReference type="Proteomes" id="UP000183868">
    <property type="component" value="Chromosome"/>
</dbReference>
<dbReference type="InterPro" id="IPR011604">
    <property type="entry name" value="PDDEXK-like_dom_sf"/>
</dbReference>
<dbReference type="STRING" id="880073.Cabys_768"/>
<keyword evidence="3 16" id="KW-0547">Nucleotide-binding</keyword>
<dbReference type="Pfam" id="PF12705">
    <property type="entry name" value="PDDEXK_1"/>
    <property type="match status" value="1"/>
</dbReference>
<dbReference type="Gene3D" id="3.40.50.300">
    <property type="entry name" value="P-loop containing nucleotide triphosphate hydrolases"/>
    <property type="match status" value="3"/>
</dbReference>
<reference evidence="19 22" key="2">
    <citation type="submission" date="2016-11" db="EMBL/GenBank/DDBJ databases">
        <title>Genomic analysis of Caldithrix abyssi and proposal of a novel bacterial phylum Caldithrichaeota.</title>
        <authorList>
            <person name="Kublanov I."/>
            <person name="Sigalova O."/>
            <person name="Gavrilov S."/>
            <person name="Lebedinsky A."/>
            <person name="Ivanova N."/>
            <person name="Daum C."/>
            <person name="Reddy T."/>
            <person name="Klenk H.P."/>
            <person name="Goker M."/>
            <person name="Reva O."/>
            <person name="Miroshnichenko M."/>
            <person name="Kyprides N."/>
            <person name="Woyke T."/>
            <person name="Gelfand M."/>
        </authorList>
    </citation>
    <scope>NUCLEOTIDE SEQUENCE [LARGE SCALE GENOMIC DNA]</scope>
    <source>
        <strain evidence="19 22">LF13</strain>
    </source>
</reference>
<dbReference type="InterPro" id="IPR027417">
    <property type="entry name" value="P-loop_NTPase"/>
</dbReference>
<comment type="catalytic activity">
    <reaction evidence="12">
        <text>Couples ATP hydrolysis with the unwinding of duplex DNA by translocating in the 3'-5' direction.</text>
        <dbReference type="EC" id="5.6.2.4"/>
    </reaction>
</comment>
<dbReference type="RefSeq" id="WP_006928780.1">
    <property type="nucleotide sequence ID" value="NZ_CM001402.1"/>
</dbReference>
<evidence type="ECO:0000256" key="9">
    <source>
        <dbReference type="ARBA" id="ARBA00023125"/>
    </source>
</evidence>
<evidence type="ECO:0000256" key="7">
    <source>
        <dbReference type="ARBA" id="ARBA00022839"/>
    </source>
</evidence>
<keyword evidence="9" id="KW-0238">DNA-binding</keyword>
<feature type="domain" description="UvrD-like helicase ATP-binding" evidence="17">
    <location>
        <begin position="14"/>
        <end position="308"/>
    </location>
</feature>
<evidence type="ECO:0000313" key="19">
    <source>
        <dbReference type="EMBL" id="APF17519.1"/>
    </source>
</evidence>
<dbReference type="KEGG" id="caby:Cabys_768"/>
<keyword evidence="6 16" id="KW-0347">Helicase</keyword>
<dbReference type="Proteomes" id="UP000004671">
    <property type="component" value="Chromosome"/>
</dbReference>
<evidence type="ECO:0000256" key="13">
    <source>
        <dbReference type="ARBA" id="ARBA00034808"/>
    </source>
</evidence>
<comment type="catalytic activity">
    <reaction evidence="15">
        <text>ATP + H2O = ADP + phosphate + H(+)</text>
        <dbReference type="Rhea" id="RHEA:13065"/>
        <dbReference type="ChEBI" id="CHEBI:15377"/>
        <dbReference type="ChEBI" id="CHEBI:15378"/>
        <dbReference type="ChEBI" id="CHEBI:30616"/>
        <dbReference type="ChEBI" id="CHEBI:43474"/>
        <dbReference type="ChEBI" id="CHEBI:456216"/>
        <dbReference type="EC" id="5.6.2.4"/>
    </reaction>
</comment>
<keyword evidence="7" id="KW-0269">Exonuclease</keyword>
<dbReference type="Pfam" id="PF13361">
    <property type="entry name" value="UvrD_C"/>
    <property type="match status" value="2"/>
</dbReference>
<dbReference type="GO" id="GO:0003677">
    <property type="term" value="F:DNA binding"/>
    <property type="evidence" value="ECO:0007669"/>
    <property type="project" value="UniProtKB-KW"/>
</dbReference>
<keyword evidence="10" id="KW-0234">DNA repair</keyword>
<dbReference type="PROSITE" id="PS51217">
    <property type="entry name" value="UVRD_HELICASE_CTER"/>
    <property type="match status" value="1"/>
</dbReference>
<dbReference type="EMBL" id="CM001402">
    <property type="protein sequence ID" value="EHO41615.1"/>
    <property type="molecule type" value="Genomic_DNA"/>
</dbReference>
<dbReference type="GO" id="GO:0004527">
    <property type="term" value="F:exonuclease activity"/>
    <property type="evidence" value="ECO:0007669"/>
    <property type="project" value="UniProtKB-KW"/>
</dbReference>
<dbReference type="InterPro" id="IPR038726">
    <property type="entry name" value="PDDEXK_AddAB-type"/>
</dbReference>
<dbReference type="Gene3D" id="1.10.486.10">
    <property type="entry name" value="PCRA, domain 4"/>
    <property type="match status" value="1"/>
</dbReference>
<dbReference type="InParanoid" id="H1XUR6"/>
<evidence type="ECO:0000256" key="6">
    <source>
        <dbReference type="ARBA" id="ARBA00022806"/>
    </source>
</evidence>
<dbReference type="PANTHER" id="PTHR11070">
    <property type="entry name" value="UVRD / RECB / PCRA DNA HELICASE FAMILY MEMBER"/>
    <property type="match status" value="1"/>
</dbReference>
<evidence type="ECO:0000259" key="18">
    <source>
        <dbReference type="PROSITE" id="PS51217"/>
    </source>
</evidence>
<protein>
    <recommendedName>
        <fullName evidence="13">DNA 3'-5' helicase</fullName>
        <ecNumber evidence="13">5.6.2.4</ecNumber>
    </recommendedName>
    <alternativeName>
        <fullName evidence="14">DNA 3'-5' helicase II</fullName>
    </alternativeName>
</protein>
<dbReference type="GO" id="GO:0005524">
    <property type="term" value="F:ATP binding"/>
    <property type="evidence" value="ECO:0007669"/>
    <property type="project" value="UniProtKB-UniRule"/>
</dbReference>
<dbReference type="eggNOG" id="COG1074">
    <property type="taxonomic scope" value="Bacteria"/>
</dbReference>
<evidence type="ECO:0000313" key="21">
    <source>
        <dbReference type="Proteomes" id="UP000004671"/>
    </source>
</evidence>
<evidence type="ECO:0000256" key="3">
    <source>
        <dbReference type="ARBA" id="ARBA00022741"/>
    </source>
</evidence>
<dbReference type="Pfam" id="PF00580">
    <property type="entry name" value="UvrD-helicase"/>
    <property type="match status" value="1"/>
</dbReference>
<dbReference type="PROSITE" id="PS51198">
    <property type="entry name" value="UVRD_HELICASE_ATP_BIND"/>
    <property type="match status" value="1"/>
</dbReference>
<evidence type="ECO:0000256" key="1">
    <source>
        <dbReference type="ARBA" id="ARBA00009922"/>
    </source>
</evidence>
<evidence type="ECO:0000256" key="14">
    <source>
        <dbReference type="ARBA" id="ARBA00034923"/>
    </source>
</evidence>
<dbReference type="CDD" id="cd17932">
    <property type="entry name" value="DEXQc_UvrD"/>
    <property type="match status" value="1"/>
</dbReference>